<evidence type="ECO:0000313" key="2">
    <source>
        <dbReference type="Ensembl" id="ENSLACP00000006674.1"/>
    </source>
</evidence>
<dbReference type="Proteomes" id="UP000008672">
    <property type="component" value="Unassembled WGS sequence"/>
</dbReference>
<dbReference type="PANTHER" id="PTHR33524">
    <property type="entry name" value="C5ORF35"/>
    <property type="match status" value="1"/>
</dbReference>
<reference evidence="2" key="2">
    <citation type="submission" date="2025-08" db="UniProtKB">
        <authorList>
            <consortium name="Ensembl"/>
        </authorList>
    </citation>
    <scope>IDENTIFICATION</scope>
</reference>
<keyword evidence="3" id="KW-1185">Reference proteome</keyword>
<reference evidence="3" key="1">
    <citation type="submission" date="2011-08" db="EMBL/GenBank/DDBJ databases">
        <title>The draft genome of Latimeria chalumnae.</title>
        <authorList>
            <person name="Di Palma F."/>
            <person name="Alfoldi J."/>
            <person name="Johnson J."/>
            <person name="Berlin A."/>
            <person name="Gnerre S."/>
            <person name="Jaffe D."/>
            <person name="MacCallum I."/>
            <person name="Young S."/>
            <person name="Walker B.J."/>
            <person name="Lander E."/>
            <person name="Lindblad-Toh K."/>
        </authorList>
    </citation>
    <scope>NUCLEOTIDE SEQUENCE [LARGE SCALE GENOMIC DNA]</scope>
    <source>
        <strain evidence="3">Wild caught</strain>
    </source>
</reference>
<dbReference type="PROSITE" id="PS50280">
    <property type="entry name" value="SET"/>
    <property type="match status" value="1"/>
</dbReference>
<dbReference type="STRING" id="7897.ENSLACP00000006674"/>
<dbReference type="OMA" id="YQPYEPI"/>
<dbReference type="AlphaFoldDB" id="H3AAK3"/>
<dbReference type="SUPFAM" id="SSF82199">
    <property type="entry name" value="SET domain"/>
    <property type="match status" value="1"/>
</dbReference>
<dbReference type="InterPro" id="IPR040415">
    <property type="entry name" value="SETD9"/>
</dbReference>
<dbReference type="Gene3D" id="2.170.270.10">
    <property type="entry name" value="SET domain"/>
    <property type="match status" value="1"/>
</dbReference>
<feature type="domain" description="SET" evidence="1">
    <location>
        <begin position="119"/>
        <end position="294"/>
    </location>
</feature>
<dbReference type="InParanoid" id="H3AAK3"/>
<organism evidence="2 3">
    <name type="scientific">Latimeria chalumnae</name>
    <name type="common">Coelacanth</name>
    <dbReference type="NCBI Taxonomy" id="7897"/>
    <lineage>
        <taxon>Eukaryota</taxon>
        <taxon>Metazoa</taxon>
        <taxon>Chordata</taxon>
        <taxon>Craniata</taxon>
        <taxon>Vertebrata</taxon>
        <taxon>Euteleostomi</taxon>
        <taxon>Coelacanthiformes</taxon>
        <taxon>Coelacanthidae</taxon>
        <taxon>Latimeria</taxon>
    </lineage>
</organism>
<reference evidence="2" key="3">
    <citation type="submission" date="2025-09" db="UniProtKB">
        <authorList>
            <consortium name="Ensembl"/>
        </authorList>
    </citation>
    <scope>IDENTIFICATION</scope>
</reference>
<gene>
    <name evidence="2" type="primary">SETD9</name>
</gene>
<dbReference type="HOGENOM" id="CLU_930547_0_0_1"/>
<evidence type="ECO:0000313" key="3">
    <source>
        <dbReference type="Proteomes" id="UP000008672"/>
    </source>
</evidence>
<sequence length="298" mass="34407">MLQRFLQAAAKKWKSYKYRFVPWIAVNLGKTERPFRYVPKGSQDKLLSEEKITSSILKLFQALFVFDFSRQTDVFNLLPEEVKCQYRHLLTVSQNFQRNVYHKEGGCTLDPNEILYYTLRFSISRAPSTFRSAGIGVFVTRGFVPKGAVVSMYPGTVYQKYEPILFQSLGNPFIFRCIDGVLIDGNDKGISRAVYRSCSGRDRLGPCKMSDVTWLTSFPDNPLAVGQYVNNCSYDKPANVCYQEYDVPVTFPIELWQYFPNVNYRHDIQRPLRCVVLVALRDIGEGEELFSNYYTIVN</sequence>
<proteinExistence type="predicted"/>
<dbReference type="eggNOG" id="ENOG502QVIC">
    <property type="taxonomic scope" value="Eukaryota"/>
</dbReference>
<dbReference type="PANTHER" id="PTHR33524:SF2">
    <property type="entry name" value="SET DOMAIN-CONTAINING PROTEIN 9"/>
    <property type="match status" value="1"/>
</dbReference>
<protein>
    <submittedName>
        <fullName evidence="2">SET domain containing 9</fullName>
    </submittedName>
</protein>
<dbReference type="Bgee" id="ENSLACG00000005919">
    <property type="expression patterns" value="Expressed in post-anal tail muscle and 1 other cell type or tissue"/>
</dbReference>
<dbReference type="EMBL" id="AFYH01186677">
    <property type="status" value="NOT_ANNOTATED_CDS"/>
    <property type="molecule type" value="Genomic_DNA"/>
</dbReference>
<accession>H3AAK3</accession>
<dbReference type="FunCoup" id="H3AAK3">
    <property type="interactions" value="631"/>
</dbReference>
<name>H3AAK3_LATCH</name>
<dbReference type="GeneTree" id="ENSGT00390000001437"/>
<evidence type="ECO:0000259" key="1">
    <source>
        <dbReference type="PROSITE" id="PS50280"/>
    </source>
</evidence>
<dbReference type="InterPro" id="IPR001214">
    <property type="entry name" value="SET_dom"/>
</dbReference>
<dbReference type="InterPro" id="IPR046341">
    <property type="entry name" value="SET_dom_sf"/>
</dbReference>
<dbReference type="Ensembl" id="ENSLACT00000006728.1">
    <property type="protein sequence ID" value="ENSLACP00000006674.1"/>
    <property type="gene ID" value="ENSLACG00000005919.1"/>
</dbReference>
<dbReference type="EMBL" id="AFYH01186676">
    <property type="status" value="NOT_ANNOTATED_CDS"/>
    <property type="molecule type" value="Genomic_DNA"/>
</dbReference>
<dbReference type="EMBL" id="AFYH01186678">
    <property type="status" value="NOT_ANNOTATED_CDS"/>
    <property type="molecule type" value="Genomic_DNA"/>
</dbReference>
<dbReference type="CDD" id="cd10537">
    <property type="entry name" value="SET_SETD9"/>
    <property type="match status" value="1"/>
</dbReference>